<dbReference type="EMBL" id="VKAD01000001">
    <property type="protein sequence ID" value="TXR54059.1"/>
    <property type="molecule type" value="Genomic_DNA"/>
</dbReference>
<protein>
    <submittedName>
        <fullName evidence="2">DUF368 domain-containing protein</fullName>
    </submittedName>
</protein>
<dbReference type="InterPro" id="IPR007163">
    <property type="entry name" value="VCA0040-like"/>
</dbReference>
<feature type="transmembrane region" description="Helical" evidence="1">
    <location>
        <begin position="56"/>
        <end position="79"/>
    </location>
</feature>
<evidence type="ECO:0000256" key="1">
    <source>
        <dbReference type="SAM" id="Phobius"/>
    </source>
</evidence>
<keyword evidence="1" id="KW-0812">Transmembrane</keyword>
<feature type="transmembrane region" description="Helical" evidence="1">
    <location>
        <begin position="85"/>
        <end position="102"/>
    </location>
</feature>
<dbReference type="PANTHER" id="PTHR37308:SF1">
    <property type="entry name" value="POLYPRENYL-PHOSPHATE TRANSPORTER"/>
    <property type="match status" value="1"/>
</dbReference>
<feature type="transmembrane region" description="Helical" evidence="1">
    <location>
        <begin position="114"/>
        <end position="135"/>
    </location>
</feature>
<dbReference type="AlphaFoldDB" id="A0A5C8Z9V0"/>
<feature type="transmembrane region" description="Helical" evidence="1">
    <location>
        <begin position="251"/>
        <end position="272"/>
    </location>
</feature>
<comment type="caution">
    <text evidence="2">The sequence shown here is derived from an EMBL/GenBank/DDBJ whole genome shotgun (WGS) entry which is preliminary data.</text>
</comment>
<feature type="transmembrane region" description="Helical" evidence="1">
    <location>
        <begin position="141"/>
        <end position="168"/>
    </location>
</feature>
<evidence type="ECO:0000313" key="2">
    <source>
        <dbReference type="EMBL" id="TXR54059.1"/>
    </source>
</evidence>
<sequence length="280" mass="30532">MGAADAVPGVSGGTIALITGVYRRFIEALASFKPDLLNLLLTRQWAKLWQRIDGNFLFSLGAGILLSLLSVLHAMHWLLERAAPLLWAFFMGVILISLVHLARQQTWNAKRLALFALGFAGSLGLVFLAAIDLAATPLMLVLGGALAISAMLLPGVSGSFILVLLGLYPQIVEAIHDRDIQVIAWVALGCLIGVLSFSQFLKWLMNNWYSPVLCCMLGVIAGALLKVWPWQANEQWFLPSTYATYTGQNEWLFASVVSFFIGVLLSGLLFSYSTKSESQG</sequence>
<dbReference type="PANTHER" id="PTHR37308">
    <property type="entry name" value="INTEGRAL MEMBRANE PROTEIN"/>
    <property type="match status" value="1"/>
</dbReference>
<proteinExistence type="predicted"/>
<keyword evidence="3" id="KW-1185">Reference proteome</keyword>
<dbReference type="Proteomes" id="UP000321764">
    <property type="component" value="Unassembled WGS sequence"/>
</dbReference>
<reference evidence="2 3" key="1">
    <citation type="submission" date="2019-07" db="EMBL/GenBank/DDBJ databases">
        <title>Reinekea sp. strain SSH23 genome sequencing and assembly.</title>
        <authorList>
            <person name="Kim I."/>
        </authorList>
    </citation>
    <scope>NUCLEOTIDE SEQUENCE [LARGE SCALE GENOMIC DNA]</scope>
    <source>
        <strain evidence="2 3">SSH23</strain>
    </source>
</reference>
<dbReference type="RefSeq" id="WP_147713458.1">
    <property type="nucleotide sequence ID" value="NZ_VKAD01000001.1"/>
</dbReference>
<keyword evidence="1" id="KW-1133">Transmembrane helix</keyword>
<keyword evidence="1" id="KW-0472">Membrane</keyword>
<name>A0A5C8Z9V0_9GAMM</name>
<evidence type="ECO:0000313" key="3">
    <source>
        <dbReference type="Proteomes" id="UP000321764"/>
    </source>
</evidence>
<feature type="transmembrane region" description="Helical" evidence="1">
    <location>
        <begin position="180"/>
        <end position="202"/>
    </location>
</feature>
<gene>
    <name evidence="2" type="ORF">FME95_05850</name>
</gene>
<feature type="transmembrane region" description="Helical" evidence="1">
    <location>
        <begin position="208"/>
        <end position="230"/>
    </location>
</feature>
<dbReference type="OrthoDB" id="9793746at2"/>
<accession>A0A5C8Z9V0</accession>
<dbReference type="Pfam" id="PF04018">
    <property type="entry name" value="VCA0040-like"/>
    <property type="match status" value="1"/>
</dbReference>
<organism evidence="2 3">
    <name type="scientific">Reinekea thalattae</name>
    <dbReference type="NCBI Taxonomy" id="2593301"/>
    <lineage>
        <taxon>Bacteria</taxon>
        <taxon>Pseudomonadati</taxon>
        <taxon>Pseudomonadota</taxon>
        <taxon>Gammaproteobacteria</taxon>
        <taxon>Oceanospirillales</taxon>
        <taxon>Saccharospirillaceae</taxon>
        <taxon>Reinekea</taxon>
    </lineage>
</organism>